<organism evidence="2 3">
    <name type="scientific">Iningainema tapete BLCC-T55</name>
    <dbReference type="NCBI Taxonomy" id="2748662"/>
    <lineage>
        <taxon>Bacteria</taxon>
        <taxon>Bacillati</taxon>
        <taxon>Cyanobacteriota</taxon>
        <taxon>Cyanophyceae</taxon>
        <taxon>Nostocales</taxon>
        <taxon>Scytonemataceae</taxon>
        <taxon>Iningainema tapete</taxon>
    </lineage>
</organism>
<gene>
    <name evidence="2" type="ORF">ICL16_09220</name>
</gene>
<reference evidence="2" key="1">
    <citation type="submission" date="2020-09" db="EMBL/GenBank/DDBJ databases">
        <title>Iningainema tapete sp. nov. (Scytonemataceae, Cyanobacteria) from greenhouses in central Florida (USA) produces two types of nodularin with biosynthetic potential for microcystin-LR and anabaenopeptins.</title>
        <authorList>
            <person name="Berthold D.E."/>
            <person name="Lefler F.W."/>
            <person name="Huang I.-S."/>
            <person name="Abdulla H."/>
            <person name="Zimba P.V."/>
            <person name="Laughinghouse H.D. IV."/>
        </authorList>
    </citation>
    <scope>NUCLEOTIDE SEQUENCE</scope>
    <source>
        <strain evidence="2">BLCCT55</strain>
    </source>
</reference>
<dbReference type="Proteomes" id="UP000629098">
    <property type="component" value="Unassembled WGS sequence"/>
</dbReference>
<keyword evidence="3" id="KW-1185">Reference proteome</keyword>
<feature type="domain" description="Multi-ubiquitin" evidence="1">
    <location>
        <begin position="20"/>
        <end position="88"/>
    </location>
</feature>
<evidence type="ECO:0000313" key="3">
    <source>
        <dbReference type="Proteomes" id="UP000629098"/>
    </source>
</evidence>
<proteinExistence type="predicted"/>
<dbReference type="AlphaFoldDB" id="A0A8J6XEI6"/>
<dbReference type="InterPro" id="IPR027802">
    <property type="entry name" value="Multi-ubiquitin_dom"/>
</dbReference>
<dbReference type="RefSeq" id="WP_190826581.1">
    <property type="nucleotide sequence ID" value="NZ_CAWPPI010000036.1"/>
</dbReference>
<evidence type="ECO:0000313" key="2">
    <source>
        <dbReference type="EMBL" id="MBD2772253.1"/>
    </source>
</evidence>
<dbReference type="EMBL" id="JACXAE010000036">
    <property type="protein sequence ID" value="MBD2772253.1"/>
    <property type="molecule type" value="Genomic_DNA"/>
</dbReference>
<comment type="caution">
    <text evidence="2">The sequence shown here is derived from an EMBL/GenBank/DDBJ whole genome shotgun (WGS) entry which is preliminary data.</text>
</comment>
<dbReference type="Pfam" id="PF14452">
    <property type="entry name" value="Multi_ubiq"/>
    <property type="match status" value="1"/>
</dbReference>
<name>A0A8J6XEI6_9CYAN</name>
<evidence type="ECO:0000259" key="1">
    <source>
        <dbReference type="Pfam" id="PF14452"/>
    </source>
</evidence>
<sequence>MQIEVTNNTELLAKKPKTITVTLNERFVTFSKHKVTGLEIKQAAIKQGIAIQEDFVLFEVKCDSSLKQIGDCETITLHEGQRFRSTAPDDNS</sequence>
<protein>
    <submittedName>
        <fullName evidence="2">Multiubiquitin domain-containing protein</fullName>
    </submittedName>
</protein>
<accession>A0A8J6XEI6</accession>